<dbReference type="CDD" id="cd00303">
    <property type="entry name" value="retropepsin_like"/>
    <property type="match status" value="1"/>
</dbReference>
<feature type="domain" description="CCHC-type" evidence="7">
    <location>
        <begin position="485"/>
        <end position="499"/>
    </location>
</feature>
<dbReference type="GO" id="GO:0042575">
    <property type="term" value="C:DNA polymerase complex"/>
    <property type="evidence" value="ECO:0007669"/>
    <property type="project" value="UniProtKB-ARBA"/>
</dbReference>
<feature type="compositionally biased region" description="Low complexity" evidence="6">
    <location>
        <begin position="63"/>
        <end position="74"/>
    </location>
</feature>
<dbReference type="Pfam" id="PF00098">
    <property type="entry name" value="zf-CCHC"/>
    <property type="match status" value="1"/>
</dbReference>
<keyword evidence="4" id="KW-0378">Hydrolase</keyword>
<sequence>MRSRRNALAHCCGEMPRCPRPARIAARGWTPPPTPIHHSPSHKKNRPRENTIAEESECESSRRSSMSRNSSRASTPVRSTGRSKLAAQIQQLSEQLALLSASSLDEQRVGDGKSWKKSSPRADSRERKRENVSRRPRDSSSEKEKRVASKSQRKVKQRTKPARESSASSSEGGEDEQRASQARVRRKMDGLTRREKFMRLLASYKLNFTSGDKTKAQLFLERAKEFRDSVPMTLTEFFDVMSFAFSSADSSDLWYRTHKRRFVTFADFETAFKNMYIGPCDEDDIMGELQHRVQGKNEPISEYMTFVRHLVMQLEDPPTEKKLAWMVWRNLRAAYRLVLNDECPNSIDTIESHGLKYERGRALDAKIEKSGKDRTAHADTKGAKVGALVVEATDASAPSGNASKQRNSRNGKKNASAKSNANANANANASASANSSANSTPSAIADAVAPQTTSSQPHGAAGGFIGACYTCSQTGHRASRCPRTKCYRCHEFGHQARECSMPSPVAAPSIDKCQFCGTENVTFLTCPRCAAIRQEEREKLADESVERRDASRRAELTGRVGDMPLGEQLQWLGQALDQVSADCSESPTSHAAREEERIAAMMRENRDFINVRVNGEVYRAMYDTRAQVTIVGPRVAEKLKDRLHETSTNIKMPYTPVLSRTMDTLTVQVEIDGRVEPMRWRAMSYGDDDIILGADFKNLWQVDTCTSEQQWRVRGGPWHDFYALNDAALDIFGECAGLSVASVNEIHAIGKVIERVYGESENIACCVELEQKNSCEDSDEYGDVCVSAGLRKLSDEQQRALDATVEKLLAAKPSNLGLTTLTEHHIDVQGAAPIKHHPRRMSPKMLEVAHAEVDKMLADGVIERSASAWSSAPAIVKKADGSNRFCIDYRDLNKVTKKDAYPVPNIDHILDKLRRARYITMIDLKSAYFQIKMEESSKKFTAFAIPGSGLYQFLRLPYGLCNAPASFQRLIDALFGPEFEPHVFGYLDDIIIVTESFDEHMKWLELVLTKLRDAGLTRNRKKCDFCCSRVKYLGYVLDSDGLRVDAEKAYTARNEEMAASPERWRNWCVRNGMLYRYKYDAILDPVSNESAGWKLVVPKNHRERVLREAHSDISSGHLGRYKPAQTGPQGLMGKRVFEEPWTVVAMDCMEFPKSKAQNKYLIVIIDLFTRWVEIRPVRRATAKAMVSALEELVVFRWGTPEVLITDNGTEFINKDVAKTLEEFGIHHTTTPPYCARTNPTERANRTIKTTIKSYVGADHRNWD</sequence>
<dbReference type="InterPro" id="IPR021109">
    <property type="entry name" value="Peptidase_aspartic_dom_sf"/>
</dbReference>
<keyword evidence="4" id="KW-0255">Endonuclease</keyword>
<dbReference type="Gene3D" id="3.30.70.270">
    <property type="match status" value="1"/>
</dbReference>
<dbReference type="GO" id="GO:0003676">
    <property type="term" value="F:nucleic acid binding"/>
    <property type="evidence" value="ECO:0007669"/>
    <property type="project" value="InterPro"/>
</dbReference>
<evidence type="ECO:0000256" key="4">
    <source>
        <dbReference type="ARBA" id="ARBA00022759"/>
    </source>
</evidence>
<organism evidence="10 11">
    <name type="scientific">Trichogramma brassicae</name>
    <dbReference type="NCBI Taxonomy" id="86971"/>
    <lineage>
        <taxon>Eukaryota</taxon>
        <taxon>Metazoa</taxon>
        <taxon>Ecdysozoa</taxon>
        <taxon>Arthropoda</taxon>
        <taxon>Hexapoda</taxon>
        <taxon>Insecta</taxon>
        <taxon>Pterygota</taxon>
        <taxon>Neoptera</taxon>
        <taxon>Endopterygota</taxon>
        <taxon>Hymenoptera</taxon>
        <taxon>Apocrita</taxon>
        <taxon>Proctotrupomorpha</taxon>
        <taxon>Chalcidoidea</taxon>
        <taxon>Trichogrammatidae</taxon>
        <taxon>Trichogramma</taxon>
    </lineage>
</organism>
<dbReference type="InterPro" id="IPR043128">
    <property type="entry name" value="Rev_trsase/Diguanyl_cyclase"/>
</dbReference>
<keyword evidence="5" id="KW-0479">Metal-binding</keyword>
<feature type="region of interest" description="Disordered" evidence="6">
    <location>
        <begin position="104"/>
        <end position="188"/>
    </location>
</feature>
<evidence type="ECO:0000256" key="2">
    <source>
        <dbReference type="ARBA" id="ARBA00022695"/>
    </source>
</evidence>
<dbReference type="PROSITE" id="PS50158">
    <property type="entry name" value="ZF_CCHC"/>
    <property type="match status" value="2"/>
</dbReference>
<dbReference type="EMBL" id="CADCXV010000980">
    <property type="protein sequence ID" value="CAB0039766.1"/>
    <property type="molecule type" value="Genomic_DNA"/>
</dbReference>
<dbReference type="PANTHER" id="PTHR37984:SF5">
    <property type="entry name" value="PROTEIN NYNRIN-LIKE"/>
    <property type="match status" value="1"/>
</dbReference>
<dbReference type="SMART" id="SM00343">
    <property type="entry name" value="ZnF_C2HC"/>
    <property type="match status" value="2"/>
</dbReference>
<dbReference type="InterPro" id="IPR001878">
    <property type="entry name" value="Znf_CCHC"/>
</dbReference>
<keyword evidence="11" id="KW-1185">Reference proteome</keyword>
<dbReference type="InterPro" id="IPR036397">
    <property type="entry name" value="RNaseH_sf"/>
</dbReference>
<dbReference type="InterPro" id="IPR050951">
    <property type="entry name" value="Retrovirus_Pol_polyprotein"/>
</dbReference>
<feature type="compositionally biased region" description="Basic and acidic residues" evidence="6">
    <location>
        <begin position="105"/>
        <end position="147"/>
    </location>
</feature>
<feature type="region of interest" description="Disordered" evidence="6">
    <location>
        <begin position="394"/>
        <end position="440"/>
    </location>
</feature>
<evidence type="ECO:0000259" key="7">
    <source>
        <dbReference type="PROSITE" id="PS50158"/>
    </source>
</evidence>
<dbReference type="InterPro" id="IPR000477">
    <property type="entry name" value="RT_dom"/>
</dbReference>
<dbReference type="GO" id="GO:0015074">
    <property type="term" value="P:DNA integration"/>
    <property type="evidence" value="ECO:0007669"/>
    <property type="project" value="InterPro"/>
</dbReference>
<dbReference type="PROSITE" id="PS50878">
    <property type="entry name" value="RT_POL"/>
    <property type="match status" value="1"/>
</dbReference>
<reference evidence="10 11" key="1">
    <citation type="submission" date="2020-02" db="EMBL/GenBank/DDBJ databases">
        <authorList>
            <person name="Ferguson B K."/>
        </authorList>
    </citation>
    <scope>NUCLEOTIDE SEQUENCE [LARGE SCALE GENOMIC DNA]</scope>
</reference>
<feature type="region of interest" description="Disordered" evidence="6">
    <location>
        <begin position="15"/>
        <end position="87"/>
    </location>
</feature>
<protein>
    <submittedName>
        <fullName evidence="10">Uncharacterized protein</fullName>
    </submittedName>
</protein>
<dbReference type="InterPro" id="IPR001584">
    <property type="entry name" value="Integrase_cat-core"/>
</dbReference>
<dbReference type="Gene3D" id="4.10.60.10">
    <property type="entry name" value="Zinc finger, CCHC-type"/>
    <property type="match status" value="1"/>
</dbReference>
<keyword evidence="5" id="KW-0863">Zinc-finger</keyword>
<evidence type="ECO:0000256" key="3">
    <source>
        <dbReference type="ARBA" id="ARBA00022722"/>
    </source>
</evidence>
<feature type="compositionally biased region" description="Polar residues" evidence="6">
    <location>
        <begin position="396"/>
        <end position="405"/>
    </location>
</feature>
<dbReference type="GO" id="GO:0004519">
    <property type="term" value="F:endonuclease activity"/>
    <property type="evidence" value="ECO:0007669"/>
    <property type="project" value="UniProtKB-KW"/>
</dbReference>
<evidence type="ECO:0000259" key="9">
    <source>
        <dbReference type="PROSITE" id="PS50994"/>
    </source>
</evidence>
<dbReference type="Gene3D" id="3.30.420.10">
    <property type="entry name" value="Ribonuclease H-like superfamily/Ribonuclease H"/>
    <property type="match status" value="1"/>
</dbReference>
<dbReference type="PANTHER" id="PTHR37984">
    <property type="entry name" value="PROTEIN CBG26694"/>
    <property type="match status" value="1"/>
</dbReference>
<dbReference type="SUPFAM" id="SSF57756">
    <property type="entry name" value="Retrovirus zinc finger-like domains"/>
    <property type="match status" value="1"/>
</dbReference>
<keyword evidence="5" id="KW-0862">Zinc</keyword>
<evidence type="ECO:0000313" key="11">
    <source>
        <dbReference type="Proteomes" id="UP000479190"/>
    </source>
</evidence>
<feature type="domain" description="Integrase catalytic" evidence="9">
    <location>
        <begin position="1136"/>
        <end position="1263"/>
    </location>
</feature>
<name>A0A6H5IS89_9HYME</name>
<dbReference type="Gene3D" id="2.40.70.10">
    <property type="entry name" value="Acid Proteases"/>
    <property type="match status" value="1"/>
</dbReference>
<evidence type="ECO:0000259" key="8">
    <source>
        <dbReference type="PROSITE" id="PS50878"/>
    </source>
</evidence>
<feature type="domain" description="Reverse transcriptase" evidence="8">
    <location>
        <begin position="857"/>
        <end position="1037"/>
    </location>
</feature>
<evidence type="ECO:0000256" key="6">
    <source>
        <dbReference type="SAM" id="MobiDB-lite"/>
    </source>
</evidence>
<dbReference type="Proteomes" id="UP000479190">
    <property type="component" value="Unassembled WGS sequence"/>
</dbReference>
<dbReference type="Gene3D" id="3.10.10.10">
    <property type="entry name" value="HIV Type 1 Reverse Transcriptase, subunit A, domain 1"/>
    <property type="match status" value="1"/>
</dbReference>
<keyword evidence="2" id="KW-0548">Nucleotidyltransferase</keyword>
<feature type="compositionally biased region" description="Basic residues" evidence="6">
    <location>
        <begin position="151"/>
        <end position="160"/>
    </location>
</feature>
<dbReference type="AlphaFoldDB" id="A0A6H5IS89"/>
<evidence type="ECO:0000256" key="1">
    <source>
        <dbReference type="ARBA" id="ARBA00022679"/>
    </source>
</evidence>
<keyword evidence="1" id="KW-0808">Transferase</keyword>
<dbReference type="Gene3D" id="1.10.340.70">
    <property type="match status" value="1"/>
</dbReference>
<feature type="compositionally biased region" description="Low complexity" evidence="6">
    <location>
        <begin position="413"/>
        <end position="439"/>
    </location>
</feature>
<dbReference type="SUPFAM" id="SSF56672">
    <property type="entry name" value="DNA/RNA polymerases"/>
    <property type="match status" value="1"/>
</dbReference>
<dbReference type="GO" id="GO:0008270">
    <property type="term" value="F:zinc ion binding"/>
    <property type="evidence" value="ECO:0007669"/>
    <property type="project" value="UniProtKB-KW"/>
</dbReference>
<dbReference type="SUPFAM" id="SSF50630">
    <property type="entry name" value="Acid proteases"/>
    <property type="match status" value="1"/>
</dbReference>
<dbReference type="Pfam" id="PF00078">
    <property type="entry name" value="RVT_1"/>
    <property type="match status" value="1"/>
</dbReference>
<dbReference type="GO" id="GO:0071897">
    <property type="term" value="P:DNA biosynthetic process"/>
    <property type="evidence" value="ECO:0007669"/>
    <property type="project" value="UniProtKB-ARBA"/>
</dbReference>
<dbReference type="GO" id="GO:0016779">
    <property type="term" value="F:nucleotidyltransferase activity"/>
    <property type="evidence" value="ECO:0007669"/>
    <property type="project" value="UniProtKB-KW"/>
</dbReference>
<dbReference type="InterPro" id="IPR012337">
    <property type="entry name" value="RNaseH-like_sf"/>
</dbReference>
<feature type="domain" description="CCHC-type" evidence="7">
    <location>
        <begin position="468"/>
        <end position="483"/>
    </location>
</feature>
<dbReference type="InterPro" id="IPR043502">
    <property type="entry name" value="DNA/RNA_pol_sf"/>
</dbReference>
<dbReference type="OrthoDB" id="9950135at2759"/>
<evidence type="ECO:0000313" key="10">
    <source>
        <dbReference type="EMBL" id="CAB0039766.1"/>
    </source>
</evidence>
<dbReference type="CDD" id="cd01647">
    <property type="entry name" value="RT_LTR"/>
    <property type="match status" value="1"/>
</dbReference>
<proteinExistence type="predicted"/>
<dbReference type="Pfam" id="PF00665">
    <property type="entry name" value="rve"/>
    <property type="match status" value="1"/>
</dbReference>
<evidence type="ECO:0000256" key="5">
    <source>
        <dbReference type="PROSITE-ProRule" id="PRU00047"/>
    </source>
</evidence>
<dbReference type="SUPFAM" id="SSF53098">
    <property type="entry name" value="Ribonuclease H-like"/>
    <property type="match status" value="1"/>
</dbReference>
<dbReference type="InterPro" id="IPR036875">
    <property type="entry name" value="Znf_CCHC_sf"/>
</dbReference>
<dbReference type="PROSITE" id="PS50994">
    <property type="entry name" value="INTEGRASE"/>
    <property type="match status" value="1"/>
</dbReference>
<gene>
    <name evidence="10" type="ORF">TBRA_LOCUS11504</name>
</gene>
<accession>A0A6H5IS89</accession>
<keyword evidence="3" id="KW-0540">Nuclease</keyword>